<evidence type="ECO:0000313" key="11">
    <source>
        <dbReference type="Proteomes" id="UP000216147"/>
    </source>
</evidence>
<dbReference type="SUPFAM" id="SSF52172">
    <property type="entry name" value="CheY-like"/>
    <property type="match status" value="1"/>
</dbReference>
<keyword evidence="10" id="KW-0418">Kinase</keyword>
<sequence>MLLRRVPSLCKALLLGLAVLVAAPTLVLAQNPAPRDPLALAAAVERRAGATTFAQLEAFGQTALRTPGREGLNRLYHVVWTTLNQGDFEGATRWNLQLAAAAGLQGDARYTKIAHLNALTIRYDTGEDAAAAEMEEIARTESDWFVRAHATRIHALALMDQDRLGEGLNLLNEAMSLIPENDAFADTARAGLWEMTGIGLMKLNDIRGATTAFGRFELDYSNPAYPRPDFDAVYNLARMAVQIGDQPLAERLFAVHHRLATRAGVESLTVYDANLCAMVAQGADDPSRVLRCLAPYGESLGAAQFLAHHILPLRAMARARTGDVNGARRDVAEIHRRQAAGEFREEGLSQVLHAEAEVLQAQGRSREAFDLLRRHSEEDSLQQTRRFSEGIGQVTSEMRNQLRERRHQLETARANTVLQADVIDSQRWIVGIGVVFLLSAAALLFRQWTLTRHLRFARRRAEDANRAKSEFLANMSHEIRTPLNGVVAMADALSRRPLDHAEHEMVEIIRSSGVTLERLLSDILDSAKIEAGQVTIETAPFALGHAVKDIAALWSSRVEGSPVALVVELDPTLERMVVGDVVRVRQILANLVSNALKFTSAGAVTLRVEPVGDDRVRFSVTDTGVGFDAEQRARIFTRFQQADGSITRRFGGTGLGLAISRDLAVLMGGELDCESTPGAGSRFWFELPLPAAVVEEAVAGAMEDASPEGLRILLADDHPANRKVIDVLLAPTGATLIAVENGQEALDAFASGGFDLILMDMQMPVMDGLTATAAIRALEAGRGLARTPLLMLTANAMAEHVEAGRLAGADGHLAKPVTTQSLFAAISAALDAVEPDVAEQVSAA</sequence>
<comment type="caution">
    <text evidence="10">The sequence shown here is derived from an EMBL/GenBank/DDBJ whole genome shotgun (WGS) entry which is preliminary data.</text>
</comment>
<dbReference type="PANTHER" id="PTHR45339:SF1">
    <property type="entry name" value="HYBRID SIGNAL TRANSDUCTION HISTIDINE KINASE J"/>
    <property type="match status" value="1"/>
</dbReference>
<gene>
    <name evidence="10" type="ORF">B7Y86_12795</name>
</gene>
<dbReference type="PANTHER" id="PTHR45339">
    <property type="entry name" value="HYBRID SIGNAL TRANSDUCTION HISTIDINE KINASE J"/>
    <property type="match status" value="1"/>
</dbReference>
<dbReference type="AlphaFoldDB" id="A0A258HFZ1"/>
<feature type="domain" description="Histidine kinase" evidence="8">
    <location>
        <begin position="474"/>
        <end position="691"/>
    </location>
</feature>
<evidence type="ECO:0000256" key="7">
    <source>
        <dbReference type="SAM" id="SignalP"/>
    </source>
</evidence>
<comment type="catalytic activity">
    <reaction evidence="1">
        <text>ATP + protein L-histidine = ADP + protein N-phospho-L-histidine.</text>
        <dbReference type="EC" id="2.7.13.3"/>
    </reaction>
</comment>
<evidence type="ECO:0000256" key="6">
    <source>
        <dbReference type="SAM" id="Phobius"/>
    </source>
</evidence>
<feature type="modified residue" description="4-aspartylphosphate" evidence="5">
    <location>
        <position position="760"/>
    </location>
</feature>
<dbReference type="InterPro" id="IPR005467">
    <property type="entry name" value="His_kinase_dom"/>
</dbReference>
<evidence type="ECO:0000256" key="1">
    <source>
        <dbReference type="ARBA" id="ARBA00000085"/>
    </source>
</evidence>
<dbReference type="InterPro" id="IPR001789">
    <property type="entry name" value="Sig_transdc_resp-reg_receiver"/>
</dbReference>
<dbReference type="InterPro" id="IPR036890">
    <property type="entry name" value="HATPase_C_sf"/>
</dbReference>
<dbReference type="SMART" id="SM00448">
    <property type="entry name" value="REC"/>
    <property type="match status" value="1"/>
</dbReference>
<evidence type="ECO:0000256" key="2">
    <source>
        <dbReference type="ARBA" id="ARBA00012438"/>
    </source>
</evidence>
<keyword evidence="6" id="KW-1133">Transmembrane helix</keyword>
<dbReference type="FunFam" id="3.30.565.10:FF:000010">
    <property type="entry name" value="Sensor histidine kinase RcsC"/>
    <property type="match status" value="1"/>
</dbReference>
<dbReference type="Gene3D" id="1.10.287.130">
    <property type="match status" value="1"/>
</dbReference>
<dbReference type="InterPro" id="IPR011006">
    <property type="entry name" value="CheY-like_superfamily"/>
</dbReference>
<accession>A0A258HFZ1</accession>
<dbReference type="InterPro" id="IPR003661">
    <property type="entry name" value="HisK_dim/P_dom"/>
</dbReference>
<feature type="signal peptide" evidence="7">
    <location>
        <begin position="1"/>
        <end position="29"/>
    </location>
</feature>
<dbReference type="CDD" id="cd00082">
    <property type="entry name" value="HisKA"/>
    <property type="match status" value="1"/>
</dbReference>
<dbReference type="SUPFAM" id="SSF47384">
    <property type="entry name" value="Homodimeric domain of signal transducing histidine kinase"/>
    <property type="match status" value="1"/>
</dbReference>
<keyword evidence="7" id="KW-0732">Signal</keyword>
<keyword evidence="10" id="KW-0808">Transferase</keyword>
<dbReference type="CDD" id="cd16922">
    <property type="entry name" value="HATPase_EvgS-ArcB-TorS-like"/>
    <property type="match status" value="1"/>
</dbReference>
<keyword evidence="4" id="KW-0902">Two-component regulatory system</keyword>
<organism evidence="10 11">
    <name type="scientific">Brevundimonas subvibrioides</name>
    <dbReference type="NCBI Taxonomy" id="74313"/>
    <lineage>
        <taxon>Bacteria</taxon>
        <taxon>Pseudomonadati</taxon>
        <taxon>Pseudomonadota</taxon>
        <taxon>Alphaproteobacteria</taxon>
        <taxon>Caulobacterales</taxon>
        <taxon>Caulobacteraceae</taxon>
        <taxon>Brevundimonas</taxon>
    </lineage>
</organism>
<feature type="transmembrane region" description="Helical" evidence="6">
    <location>
        <begin position="428"/>
        <end position="445"/>
    </location>
</feature>
<dbReference type="Pfam" id="PF00512">
    <property type="entry name" value="HisKA"/>
    <property type="match status" value="1"/>
</dbReference>
<name>A0A258HFZ1_9CAUL</name>
<feature type="domain" description="Response regulatory" evidence="9">
    <location>
        <begin position="711"/>
        <end position="830"/>
    </location>
</feature>
<dbReference type="Proteomes" id="UP000216147">
    <property type="component" value="Unassembled WGS sequence"/>
</dbReference>
<dbReference type="PROSITE" id="PS50109">
    <property type="entry name" value="HIS_KIN"/>
    <property type="match status" value="1"/>
</dbReference>
<reference evidence="10 11" key="1">
    <citation type="submission" date="2017-03" db="EMBL/GenBank/DDBJ databases">
        <title>Lifting the veil on microbial sulfur biogeochemistry in mining wastewaters.</title>
        <authorList>
            <person name="Kantor R.S."/>
            <person name="Colenbrander Nelson T."/>
            <person name="Marshall S."/>
            <person name="Bennett D."/>
            <person name="Apte S."/>
            <person name="Camacho D."/>
            <person name="Thomas B.C."/>
            <person name="Warren L.A."/>
            <person name="Banfield J.F."/>
        </authorList>
    </citation>
    <scope>NUCLEOTIDE SEQUENCE [LARGE SCALE GENOMIC DNA]</scope>
    <source>
        <strain evidence="10">32-68-21</strain>
    </source>
</reference>
<keyword evidence="6" id="KW-0812">Transmembrane</keyword>
<dbReference type="Gene3D" id="3.40.50.2300">
    <property type="match status" value="1"/>
</dbReference>
<dbReference type="Pfam" id="PF02518">
    <property type="entry name" value="HATPase_c"/>
    <property type="match status" value="1"/>
</dbReference>
<dbReference type="PROSITE" id="PS50110">
    <property type="entry name" value="RESPONSE_REGULATORY"/>
    <property type="match status" value="1"/>
</dbReference>
<dbReference type="EC" id="2.7.13.3" evidence="2"/>
<evidence type="ECO:0000256" key="3">
    <source>
        <dbReference type="ARBA" id="ARBA00022553"/>
    </source>
</evidence>
<dbReference type="SMART" id="SM00387">
    <property type="entry name" value="HATPase_c"/>
    <property type="match status" value="1"/>
</dbReference>
<evidence type="ECO:0000256" key="5">
    <source>
        <dbReference type="PROSITE-ProRule" id="PRU00169"/>
    </source>
</evidence>
<dbReference type="CDD" id="cd17546">
    <property type="entry name" value="REC_hyHK_CKI1_RcsC-like"/>
    <property type="match status" value="1"/>
</dbReference>
<evidence type="ECO:0000259" key="8">
    <source>
        <dbReference type="PROSITE" id="PS50109"/>
    </source>
</evidence>
<dbReference type="GO" id="GO:0000155">
    <property type="term" value="F:phosphorelay sensor kinase activity"/>
    <property type="evidence" value="ECO:0007669"/>
    <property type="project" value="InterPro"/>
</dbReference>
<feature type="chain" id="PRO_5012378407" description="histidine kinase" evidence="7">
    <location>
        <begin position="30"/>
        <end position="844"/>
    </location>
</feature>
<keyword evidence="6" id="KW-0472">Membrane</keyword>
<evidence type="ECO:0000256" key="4">
    <source>
        <dbReference type="ARBA" id="ARBA00023012"/>
    </source>
</evidence>
<dbReference type="InterPro" id="IPR003594">
    <property type="entry name" value="HATPase_dom"/>
</dbReference>
<dbReference type="InterPro" id="IPR004358">
    <property type="entry name" value="Sig_transdc_His_kin-like_C"/>
</dbReference>
<dbReference type="Gene3D" id="3.30.565.10">
    <property type="entry name" value="Histidine kinase-like ATPase, C-terminal domain"/>
    <property type="match status" value="1"/>
</dbReference>
<dbReference type="SMART" id="SM00388">
    <property type="entry name" value="HisKA"/>
    <property type="match status" value="1"/>
</dbReference>
<evidence type="ECO:0000259" key="9">
    <source>
        <dbReference type="PROSITE" id="PS50110"/>
    </source>
</evidence>
<dbReference type="Pfam" id="PF00072">
    <property type="entry name" value="Response_reg"/>
    <property type="match status" value="1"/>
</dbReference>
<protein>
    <recommendedName>
        <fullName evidence="2">histidine kinase</fullName>
        <ecNumber evidence="2">2.7.13.3</ecNumber>
    </recommendedName>
</protein>
<dbReference type="SUPFAM" id="SSF55874">
    <property type="entry name" value="ATPase domain of HSP90 chaperone/DNA topoisomerase II/histidine kinase"/>
    <property type="match status" value="1"/>
</dbReference>
<dbReference type="InterPro" id="IPR036097">
    <property type="entry name" value="HisK_dim/P_sf"/>
</dbReference>
<dbReference type="PRINTS" id="PR00344">
    <property type="entry name" value="BCTRLSENSOR"/>
</dbReference>
<proteinExistence type="predicted"/>
<keyword evidence="3 5" id="KW-0597">Phosphoprotein</keyword>
<dbReference type="EMBL" id="NCEQ01000013">
    <property type="protein sequence ID" value="OYX55534.1"/>
    <property type="molecule type" value="Genomic_DNA"/>
</dbReference>
<evidence type="ECO:0000313" key="10">
    <source>
        <dbReference type="EMBL" id="OYX55534.1"/>
    </source>
</evidence>